<keyword evidence="3" id="KW-0479">Metal-binding</keyword>
<keyword evidence="6" id="KW-1185">Reference proteome</keyword>
<keyword evidence="2" id="KW-0808">Transferase</keyword>
<dbReference type="PANTHER" id="PTHR37418">
    <property type="entry name" value="3-KETO-5-AMINOHEXANOATE CLEAVAGE ENZYME-RELATED"/>
    <property type="match status" value="1"/>
</dbReference>
<gene>
    <name evidence="5" type="ORF">SAMN05443637_110100</name>
</gene>
<accession>A0A1M6UIW7</accession>
<dbReference type="GO" id="GO:0043720">
    <property type="term" value="F:3-keto-5-aminohexanoate cleavage activity"/>
    <property type="evidence" value="ECO:0007669"/>
    <property type="project" value="InterPro"/>
</dbReference>
<dbReference type="STRING" id="1848.SAMN05443637_110100"/>
<dbReference type="Gene3D" id="3.20.20.70">
    <property type="entry name" value="Aldolase class I"/>
    <property type="match status" value="1"/>
</dbReference>
<dbReference type="OrthoDB" id="9063716at2"/>
<dbReference type="Proteomes" id="UP000184363">
    <property type="component" value="Unassembled WGS sequence"/>
</dbReference>
<comment type="cofactor">
    <cofactor evidence="1">
        <name>Zn(2+)</name>
        <dbReference type="ChEBI" id="CHEBI:29105"/>
    </cofactor>
</comment>
<name>A0A1M6UIW7_PSETH</name>
<evidence type="ECO:0000313" key="6">
    <source>
        <dbReference type="Proteomes" id="UP000184363"/>
    </source>
</evidence>
<sequence>MTRVDWARIAASVRREQERMIWRPYGAPDILDLERTSFHDAAVSERWDLSEKLIVSVAVTGAFFRKAQNPHQPITPDEIRASAAEVAAGASTIHVHVRDDRGYNALSYERFAEVVRPLRAQFPQLAVDGCLVPALSGEWREMQRVLASGLLDAAPLNATATHVGDSLFAKPAAVLMEKARLVVEHGLAPEIAVYTDADVSNADRFLLRSGVVATPAVWLVLPALPGCMPMDNPRQMAEGLLRVTGTIRDVDPGAVILVCAAGRASMLLATLAASLGLHIRVGMEDTYWLWPHRDDRLESNAQALSVARAISSATGRPIASHAEYRALTGIAPRAVAR</sequence>
<reference evidence="5 6" key="1">
    <citation type="submission" date="2016-11" db="EMBL/GenBank/DDBJ databases">
        <authorList>
            <person name="Jaros S."/>
            <person name="Januszkiewicz K."/>
            <person name="Wedrychowicz H."/>
        </authorList>
    </citation>
    <scope>NUCLEOTIDE SEQUENCE [LARGE SCALE GENOMIC DNA]</scope>
    <source>
        <strain evidence="5 6">DSM 43832</strain>
    </source>
</reference>
<proteinExistence type="predicted"/>
<dbReference type="Pfam" id="PF05853">
    <property type="entry name" value="BKACE"/>
    <property type="match status" value="1"/>
</dbReference>
<dbReference type="EMBL" id="FRAP01000010">
    <property type="protein sequence ID" value="SHK69090.1"/>
    <property type="molecule type" value="Genomic_DNA"/>
</dbReference>
<evidence type="ECO:0000256" key="3">
    <source>
        <dbReference type="ARBA" id="ARBA00022723"/>
    </source>
</evidence>
<evidence type="ECO:0000256" key="2">
    <source>
        <dbReference type="ARBA" id="ARBA00022679"/>
    </source>
</evidence>
<dbReference type="InterPro" id="IPR013785">
    <property type="entry name" value="Aldolase_TIM"/>
</dbReference>
<keyword evidence="4" id="KW-0862">Zinc</keyword>
<dbReference type="GO" id="GO:0046872">
    <property type="term" value="F:metal ion binding"/>
    <property type="evidence" value="ECO:0007669"/>
    <property type="project" value="UniProtKB-KW"/>
</dbReference>
<evidence type="ECO:0000256" key="4">
    <source>
        <dbReference type="ARBA" id="ARBA00022833"/>
    </source>
</evidence>
<dbReference type="PANTHER" id="PTHR37418:SF2">
    <property type="entry name" value="3-KETO-5-AMINOHEXANOATE CLEAVAGE ENZYME"/>
    <property type="match status" value="1"/>
</dbReference>
<dbReference type="InterPro" id="IPR008567">
    <property type="entry name" value="BKACE"/>
</dbReference>
<protein>
    <submittedName>
        <fullName evidence="5">3-keto-5-aminohexanoate cleavage enzyme</fullName>
    </submittedName>
</protein>
<organism evidence="5 6">
    <name type="scientific">Pseudonocardia thermophila</name>
    <dbReference type="NCBI Taxonomy" id="1848"/>
    <lineage>
        <taxon>Bacteria</taxon>
        <taxon>Bacillati</taxon>
        <taxon>Actinomycetota</taxon>
        <taxon>Actinomycetes</taxon>
        <taxon>Pseudonocardiales</taxon>
        <taxon>Pseudonocardiaceae</taxon>
        <taxon>Pseudonocardia</taxon>
    </lineage>
</organism>
<dbReference type="RefSeq" id="WP_073457601.1">
    <property type="nucleotide sequence ID" value="NZ_FRAP01000010.1"/>
</dbReference>
<evidence type="ECO:0000256" key="1">
    <source>
        <dbReference type="ARBA" id="ARBA00001947"/>
    </source>
</evidence>
<dbReference type="AlphaFoldDB" id="A0A1M6UIW7"/>
<evidence type="ECO:0000313" key="5">
    <source>
        <dbReference type="EMBL" id="SHK69090.1"/>
    </source>
</evidence>